<gene>
    <name evidence="5" type="ORF">RFH988_LOCUS8361</name>
</gene>
<evidence type="ECO:0000256" key="1">
    <source>
        <dbReference type="ARBA" id="ARBA00001968"/>
    </source>
</evidence>
<evidence type="ECO:0000256" key="3">
    <source>
        <dbReference type="SAM" id="MobiDB-lite"/>
    </source>
</evidence>
<proteinExistence type="predicted"/>
<comment type="caution">
    <text evidence="5">The sequence shown here is derived from an EMBL/GenBank/DDBJ whole genome shotgun (WGS) entry which is preliminary data.</text>
</comment>
<comment type="cofactor">
    <cofactor evidence="1">
        <name>a divalent metal cation</name>
        <dbReference type="ChEBI" id="CHEBI:60240"/>
    </cofactor>
</comment>
<feature type="compositionally biased region" description="Low complexity" evidence="3">
    <location>
        <begin position="525"/>
        <end position="546"/>
    </location>
</feature>
<reference evidence="5" key="1">
    <citation type="submission" date="2021-02" db="EMBL/GenBank/DDBJ databases">
        <authorList>
            <person name="Nowell W R."/>
        </authorList>
    </citation>
    <scope>NUCLEOTIDE SEQUENCE</scope>
</reference>
<sequence length="610" mass="68740">MSSSQIEWDCSRCGSTPTDRRKYCTNCHSMLTWTCTGSEKSGLYANYCRHRDSCAYCTPELEEEKQQKMKEKQQQFQALDDTIVDILHSCVYPELISLPVDLASRRTPHEPERQHKLIVDLTFIAIPEPYDSEERKAYYHAKSPTNYTLKIQIACDFRHQIVHISECYHGSVHDLTVLRESGLLEYAKKKLHGRELTDEDKDFNFDINSARTAIENIIQRLKTYAIVGGVYRGSPFTYSYSLPVEQLYDSSTTEYEFTSGTTMVDNENGMMNMPVMSDEQSTYVPDMSDEQSTYVPNTSDEQSTYVPNMSDEQSTDNVEFTTVDQFEYPDDVSVPSTTADDLVFTSSWMTVTSEMMPSNDTNNEYMLDDNTSMTMNTESTTQFDSEVTNVDNVESDEVELSTMSTNYNEMGMPTNSNEMEMSTNNNEMGIPTNYNEMEMTTNYNEMGMSTNYNEMEMTTNVQTSSVEPEPHMLEVSTSVEPEVYTSTVSSSAETESDTPEVSSSSSSEETESHTLSPVEHDSHTSEASSSFVEMESSTSEVPSSVEPESHMLEVTSVETDSHASEETATTVDDDNNGQSSEESETSQFTTMSTMTVLGQVEVHVEEVSID</sequence>
<dbReference type="Pfam" id="PF13359">
    <property type="entry name" value="DDE_Tnp_4"/>
    <property type="match status" value="1"/>
</dbReference>
<feature type="compositionally biased region" description="Low complexity" evidence="3">
    <location>
        <begin position="482"/>
        <end position="507"/>
    </location>
</feature>
<feature type="region of interest" description="Disordered" evidence="3">
    <location>
        <begin position="287"/>
        <end position="315"/>
    </location>
</feature>
<feature type="domain" description="DDE Tnp4" evidence="4">
    <location>
        <begin position="119"/>
        <end position="234"/>
    </location>
</feature>
<keyword evidence="2" id="KW-0479">Metal-binding</keyword>
<evidence type="ECO:0000313" key="5">
    <source>
        <dbReference type="EMBL" id="CAF0888637.1"/>
    </source>
</evidence>
<evidence type="ECO:0000259" key="4">
    <source>
        <dbReference type="Pfam" id="PF13359"/>
    </source>
</evidence>
<organism evidence="5 6">
    <name type="scientific">Rotaria sordida</name>
    <dbReference type="NCBI Taxonomy" id="392033"/>
    <lineage>
        <taxon>Eukaryota</taxon>
        <taxon>Metazoa</taxon>
        <taxon>Spiralia</taxon>
        <taxon>Gnathifera</taxon>
        <taxon>Rotifera</taxon>
        <taxon>Eurotatoria</taxon>
        <taxon>Bdelloidea</taxon>
        <taxon>Philodinida</taxon>
        <taxon>Philodinidae</taxon>
        <taxon>Rotaria</taxon>
    </lineage>
</organism>
<evidence type="ECO:0000256" key="2">
    <source>
        <dbReference type="ARBA" id="ARBA00022723"/>
    </source>
</evidence>
<dbReference type="GO" id="GO:0046872">
    <property type="term" value="F:metal ion binding"/>
    <property type="evidence" value="ECO:0007669"/>
    <property type="project" value="UniProtKB-KW"/>
</dbReference>
<feature type="region of interest" description="Disordered" evidence="3">
    <location>
        <begin position="474"/>
        <end position="591"/>
    </location>
</feature>
<protein>
    <recommendedName>
        <fullName evidence="4">DDE Tnp4 domain-containing protein</fullName>
    </recommendedName>
</protein>
<evidence type="ECO:0000313" key="6">
    <source>
        <dbReference type="Proteomes" id="UP000663882"/>
    </source>
</evidence>
<dbReference type="Proteomes" id="UP000663882">
    <property type="component" value="Unassembled WGS sequence"/>
</dbReference>
<dbReference type="InterPro" id="IPR027806">
    <property type="entry name" value="HARBI1_dom"/>
</dbReference>
<dbReference type="EMBL" id="CAJNOO010000281">
    <property type="protein sequence ID" value="CAF0888637.1"/>
    <property type="molecule type" value="Genomic_DNA"/>
</dbReference>
<name>A0A813YTP8_9BILA</name>
<accession>A0A813YTP8</accession>
<dbReference type="AlphaFoldDB" id="A0A813YTP8"/>
<feature type="compositionally biased region" description="Polar residues" evidence="3">
    <location>
        <begin position="290"/>
        <end position="315"/>
    </location>
</feature>